<evidence type="ECO:0000256" key="1">
    <source>
        <dbReference type="SAM" id="MobiDB-lite"/>
    </source>
</evidence>
<feature type="compositionally biased region" description="Basic and acidic residues" evidence="1">
    <location>
        <begin position="694"/>
        <end position="706"/>
    </location>
</feature>
<dbReference type="eggNOG" id="ENOG502QVS0">
    <property type="taxonomic scope" value="Eukaryota"/>
</dbReference>
<dbReference type="AlphaFoldDB" id="A0A1Q3A2J6"/>
<feature type="domain" description="DUF3835" evidence="2">
    <location>
        <begin position="809"/>
        <end position="889"/>
    </location>
</feature>
<gene>
    <name evidence="3" type="ORF">ZYGR_0S00410</name>
</gene>
<proteinExistence type="predicted"/>
<dbReference type="Pfam" id="PF12927">
    <property type="entry name" value="DUF3835"/>
    <property type="match status" value="1"/>
</dbReference>
<dbReference type="GO" id="GO:0051082">
    <property type="term" value="F:unfolded protein binding"/>
    <property type="evidence" value="ECO:0007669"/>
    <property type="project" value="InterPro"/>
</dbReference>
<feature type="compositionally biased region" description="Basic and acidic residues" evidence="1">
    <location>
        <begin position="206"/>
        <end position="264"/>
    </location>
</feature>
<evidence type="ECO:0000259" key="2">
    <source>
        <dbReference type="Pfam" id="PF12927"/>
    </source>
</evidence>
<feature type="region of interest" description="Disordered" evidence="1">
    <location>
        <begin position="191"/>
        <end position="390"/>
    </location>
</feature>
<evidence type="ECO:0000313" key="4">
    <source>
        <dbReference type="Proteomes" id="UP000187013"/>
    </source>
</evidence>
<feature type="compositionally biased region" description="Acidic residues" evidence="1">
    <location>
        <begin position="283"/>
        <end position="312"/>
    </location>
</feature>
<dbReference type="GO" id="GO:1990113">
    <property type="term" value="P:RNA polymerase I assembly"/>
    <property type="evidence" value="ECO:0007669"/>
    <property type="project" value="TreeGrafter"/>
</dbReference>
<sequence length="894" mass="103896">MNNLNVLGDSVRGTLGRLRDKHAFLHQQKRYYLDVRSRLLELNTRKNGEDDDDDDDDNHDNTEEKIAETGLEFNDIIISTKRRIFISIGYEYFVERNEEEAVAFADDKLSLISEAIVQFDDKIQEAELTERRIKELAEKGDDFEDEFQGDEEEGLPAMDIREELDEDGNVISSSVTPSANQKTRKELEKTLLGEQHENNEQNGLSDFEKNLKGKLVKKEEEKKKKERQEIEKREREEREKREQEEREKREQEERQREYDSRPPMDMDMENMYTFEDLVREMDERDELEDQLGEDEYLQSEDEDDEDEDEDDAFGYSVIPGSMAQSSFMEQIKKLRRDRLPPPKSILKSRSKDSKPKKSVGFAENADVHEVENLKDANKGNHHNPLLQIDDDGTVLSSEEFDSDLFAKLIGVQGPDEIHERYKEEVETKERQEEERAHSKKRVSRFKLERTSKEENHVEREPAENGSDAAVSDVVEKEDSVAEKPAYTDPRFQRSGRNEAVSDIVEKEDPVAEKPASIDPLFQGSRRNEAVSDIVEKEDPVTEEPAYTDPRFQRSERSGVVSDIVEKEDPVTEEPVFTDPRFQRSGRNEAVSDIVEKEDPLVEKPASIDPLFQRSRRNEAVSDIVENDVDDEGPVFERKLNIDHDLELELDPPHHQKKFILRKPLRSLHKPKRKPQQRPKIEQLDSDEEDDKEVDEAKPLPNEHNDDSSTDFPPEVQKAARGPQKPVVIPNVDYKSLGENLDDMARAYALGVYDDDLHDDPGTLVEKLDDFKNYNKQVEQLEDDIKEFRLNNPAQEEVNEDDDDDDNGPLMTDVVEKDLPSNYDEQYDEDEDLSLHPDKLSESVAIDYLRFKESLMKDRFAEYRTDEEKQLEPIDEWGNPVKRSRFKSQRFGLGN</sequence>
<feature type="compositionally biased region" description="Acidic residues" evidence="1">
    <location>
        <begin position="624"/>
        <end position="633"/>
    </location>
</feature>
<dbReference type="Proteomes" id="UP000187013">
    <property type="component" value="Unassembled WGS sequence"/>
</dbReference>
<dbReference type="EMBL" id="BDGX01000019">
    <property type="protein sequence ID" value="GAV49908.1"/>
    <property type="molecule type" value="Genomic_DNA"/>
</dbReference>
<dbReference type="Pfam" id="PF02996">
    <property type="entry name" value="Prefoldin"/>
    <property type="match status" value="1"/>
</dbReference>
<dbReference type="InterPro" id="IPR011599">
    <property type="entry name" value="PFD_alpha_archaea"/>
</dbReference>
<dbReference type="GO" id="GO:0016272">
    <property type="term" value="C:prefoldin complex"/>
    <property type="evidence" value="ECO:0007669"/>
    <property type="project" value="InterPro"/>
</dbReference>
<feature type="region of interest" description="Disordered" evidence="1">
    <location>
        <begin position="781"/>
        <end position="832"/>
    </location>
</feature>
<evidence type="ECO:0000313" key="3">
    <source>
        <dbReference type="EMBL" id="GAV49908.1"/>
    </source>
</evidence>
<feature type="compositionally biased region" description="Basic residues" evidence="1">
    <location>
        <begin position="654"/>
        <end position="676"/>
    </location>
</feature>
<feature type="compositionally biased region" description="Basic and acidic residues" evidence="1">
    <location>
        <begin position="365"/>
        <end position="378"/>
    </location>
</feature>
<dbReference type="GO" id="GO:1990114">
    <property type="term" value="P:RNA polymerase II core complex assembly"/>
    <property type="evidence" value="ECO:0007669"/>
    <property type="project" value="TreeGrafter"/>
</dbReference>
<dbReference type="InterPro" id="IPR004127">
    <property type="entry name" value="Prefoldin_subunit_alpha"/>
</dbReference>
<reference evidence="3 4" key="1">
    <citation type="submission" date="2016-08" db="EMBL/GenBank/DDBJ databases">
        <title>Draft genome sequence of allopolyploid Zygosaccharomyces rouxii.</title>
        <authorList>
            <person name="Watanabe J."/>
            <person name="Uehara K."/>
            <person name="Mogi Y."/>
            <person name="Tsukioka Y."/>
        </authorList>
    </citation>
    <scope>NUCLEOTIDE SEQUENCE [LARGE SCALE GENOMIC DNA]</scope>
    <source>
        <strain evidence="3 4">NBRC 110957</strain>
    </source>
</reference>
<accession>A0A1Q3A2J6</accession>
<feature type="compositionally biased region" description="Acidic residues" evidence="1">
    <location>
        <begin position="796"/>
        <end position="806"/>
    </location>
</feature>
<dbReference type="GO" id="GO:1990115">
    <property type="term" value="P:RNA polymerase III assembly"/>
    <property type="evidence" value="ECO:0007669"/>
    <property type="project" value="TreeGrafter"/>
</dbReference>
<dbReference type="PANTHER" id="PTHR12674:SF2">
    <property type="entry name" value="PREFOLDIN SUBUNIT 5"/>
    <property type="match status" value="1"/>
</dbReference>
<feature type="compositionally biased region" description="Basic and acidic residues" evidence="1">
    <location>
        <begin position="634"/>
        <end position="653"/>
    </location>
</feature>
<dbReference type="PANTHER" id="PTHR12674">
    <property type="entry name" value="PREFOLDIN SUBUNIT 5"/>
    <property type="match status" value="1"/>
</dbReference>
<feature type="compositionally biased region" description="Basic and acidic residues" evidence="1">
    <location>
        <begin position="421"/>
        <end position="436"/>
    </location>
</feature>
<feature type="region of interest" description="Disordered" evidence="1">
    <location>
        <begin position="137"/>
        <end position="156"/>
    </location>
</feature>
<feature type="compositionally biased region" description="Basic and acidic residues" evidence="1">
    <location>
        <begin position="525"/>
        <end position="539"/>
    </location>
</feature>
<comment type="caution">
    <text evidence="3">The sequence shown here is derived from an EMBL/GenBank/DDBJ whole genome shotgun (WGS) entry which is preliminary data.</text>
</comment>
<dbReference type="GO" id="GO:0006457">
    <property type="term" value="P:protein folding"/>
    <property type="evidence" value="ECO:0007669"/>
    <property type="project" value="InterPro"/>
</dbReference>
<protein>
    <recommendedName>
        <fullName evidence="2">DUF3835 domain-containing protein</fullName>
    </recommendedName>
</protein>
<feature type="compositionally biased region" description="Acidic residues" evidence="1">
    <location>
        <begin position="141"/>
        <end position="154"/>
    </location>
</feature>
<organism evidence="3 4">
    <name type="scientific">Zygosaccharomyces rouxii</name>
    <dbReference type="NCBI Taxonomy" id="4956"/>
    <lineage>
        <taxon>Eukaryota</taxon>
        <taxon>Fungi</taxon>
        <taxon>Dikarya</taxon>
        <taxon>Ascomycota</taxon>
        <taxon>Saccharomycotina</taxon>
        <taxon>Saccharomycetes</taxon>
        <taxon>Saccharomycetales</taxon>
        <taxon>Saccharomycetaceae</taxon>
        <taxon>Zygosaccharomyces</taxon>
    </lineage>
</organism>
<dbReference type="OrthoDB" id="21413at2759"/>
<feature type="compositionally biased region" description="Acidic residues" evidence="1">
    <location>
        <begin position="683"/>
        <end position="693"/>
    </location>
</feature>
<feature type="compositionally biased region" description="Basic and acidic residues" evidence="1">
    <location>
        <begin position="445"/>
        <end position="462"/>
    </location>
</feature>
<feature type="region of interest" description="Disordered" evidence="1">
    <location>
        <begin position="611"/>
        <end position="730"/>
    </location>
</feature>
<name>A0A1Q3A2J6_ZYGRO</name>
<dbReference type="InterPro" id="IPR024325">
    <property type="entry name" value="DUF3835"/>
</dbReference>
<feature type="region of interest" description="Disordered" evidence="1">
    <location>
        <begin position="421"/>
        <end position="591"/>
    </location>
</feature>
<dbReference type="GO" id="GO:0005737">
    <property type="term" value="C:cytoplasm"/>
    <property type="evidence" value="ECO:0007669"/>
    <property type="project" value="TreeGrafter"/>
</dbReference>